<name>A0AAV2AU82_9ARAC</name>
<dbReference type="Proteomes" id="UP001497382">
    <property type="component" value="Unassembled WGS sequence"/>
</dbReference>
<dbReference type="InterPro" id="IPR036273">
    <property type="entry name" value="CRAL/TRIO_N_dom_sf"/>
</dbReference>
<organism evidence="1 2">
    <name type="scientific">Larinioides sclopetarius</name>
    <dbReference type="NCBI Taxonomy" id="280406"/>
    <lineage>
        <taxon>Eukaryota</taxon>
        <taxon>Metazoa</taxon>
        <taxon>Ecdysozoa</taxon>
        <taxon>Arthropoda</taxon>
        <taxon>Chelicerata</taxon>
        <taxon>Arachnida</taxon>
        <taxon>Araneae</taxon>
        <taxon>Araneomorphae</taxon>
        <taxon>Entelegynae</taxon>
        <taxon>Araneoidea</taxon>
        <taxon>Araneidae</taxon>
        <taxon>Larinioides</taxon>
    </lineage>
</organism>
<evidence type="ECO:0000313" key="2">
    <source>
        <dbReference type="Proteomes" id="UP001497382"/>
    </source>
</evidence>
<keyword evidence="2" id="KW-1185">Reference proteome</keyword>
<protein>
    <recommendedName>
        <fullName evidence="3">CRAL/TRIO N-terminal domain-containing protein</fullName>
    </recommendedName>
</protein>
<comment type="caution">
    <text evidence="1">The sequence shown here is derived from an EMBL/GenBank/DDBJ whole genome shotgun (WGS) entry which is preliminary data.</text>
</comment>
<dbReference type="SUPFAM" id="SSF46938">
    <property type="entry name" value="CRAL/TRIO N-terminal domain"/>
    <property type="match status" value="1"/>
</dbReference>
<evidence type="ECO:0008006" key="3">
    <source>
        <dbReference type="Google" id="ProtNLM"/>
    </source>
</evidence>
<proteinExistence type="predicted"/>
<accession>A0AAV2AU82</accession>
<dbReference type="AlphaFoldDB" id="A0AAV2AU82"/>
<evidence type="ECO:0000313" key="1">
    <source>
        <dbReference type="EMBL" id="CAL1286859.1"/>
    </source>
</evidence>
<gene>
    <name evidence="1" type="ORF">LARSCL_LOCUS14482</name>
</gene>
<sequence length="125" mass="14811">MWYPEVSESERQVIEELQRRTESDVSPTMLQDETLFYRFAKARDFNLVSAEAMLRNVSNDFRFSFSTKCITVFLFSLLFTKNTLNTESSNRKNTTLAHIVNTDRQKFTNKNSNSIFHIYRRLTAY</sequence>
<reference evidence="1 2" key="1">
    <citation type="submission" date="2024-04" db="EMBL/GenBank/DDBJ databases">
        <authorList>
            <person name="Rising A."/>
            <person name="Reimegard J."/>
            <person name="Sonavane S."/>
            <person name="Akerstrom W."/>
            <person name="Nylinder S."/>
            <person name="Hedman E."/>
            <person name="Kallberg Y."/>
        </authorList>
    </citation>
    <scope>NUCLEOTIDE SEQUENCE [LARGE SCALE GENOMIC DNA]</scope>
</reference>
<dbReference type="Gene3D" id="1.10.8.20">
    <property type="entry name" value="N-terminal domain of phosphatidylinositol transfer protein sec14p"/>
    <property type="match status" value="1"/>
</dbReference>
<dbReference type="EMBL" id="CAXIEN010000209">
    <property type="protein sequence ID" value="CAL1286859.1"/>
    <property type="molecule type" value="Genomic_DNA"/>
</dbReference>